<dbReference type="EMBL" id="NAJO01000007">
    <property type="protein sequence ID" value="OQO11347.1"/>
    <property type="molecule type" value="Genomic_DNA"/>
</dbReference>
<reference evidence="3" key="1">
    <citation type="submission" date="2017-03" db="EMBL/GenBank/DDBJ databases">
        <title>Genomes of endolithic fungi from Antarctica.</title>
        <authorList>
            <person name="Coleine C."/>
            <person name="Masonjones S."/>
            <person name="Stajich J.E."/>
        </authorList>
    </citation>
    <scope>NUCLEOTIDE SEQUENCE [LARGE SCALE GENOMIC DNA]</scope>
    <source>
        <strain evidence="3">CCFEE 5527</strain>
    </source>
</reference>
<name>A0A1V8TIZ3_9PEZI</name>
<feature type="region of interest" description="Disordered" evidence="1">
    <location>
        <begin position="184"/>
        <end position="219"/>
    </location>
</feature>
<evidence type="ECO:0000313" key="2">
    <source>
        <dbReference type="EMBL" id="OQO11347.1"/>
    </source>
</evidence>
<sequence length="310" mass="32651">MPPPPTTQSAAATGLTAPPPTPQPRHSTARLPHLPAHLTSSRLSDNSSSPSAIRRSTPFPHSLSRIREPTPFPARGPGSLIKTKKTSEPSEISPIPSGWTSAPPPGTIPSPHHDLKVGYGGKKVAAMLGNRQKTPEDVASRITTFATEAGIVAVDVSVRLIGCDAGHEPVVAEGKGNEVAVAVEERQRRDGPGEEDDQSTKTEDAVMTETSPTSIGLASDDGLIGPPPPEAFAAYANKTFTGPDLMGTILRSMYCSEVHCACLELVRKDGCNSIVFISARSGSRILREDGSCKMDVVEVLEGLKDVAVRS</sequence>
<feature type="compositionally biased region" description="Low complexity" evidence="1">
    <location>
        <begin position="40"/>
        <end position="51"/>
    </location>
</feature>
<proteinExistence type="predicted"/>
<accession>A0A1V8TIZ3</accession>
<dbReference type="InParanoid" id="A0A1V8TIZ3"/>
<keyword evidence="3" id="KW-1185">Reference proteome</keyword>
<feature type="compositionally biased region" description="Low complexity" evidence="1">
    <location>
        <begin position="7"/>
        <end position="16"/>
    </location>
</feature>
<feature type="compositionally biased region" description="Basic and acidic residues" evidence="1">
    <location>
        <begin position="184"/>
        <end position="204"/>
    </location>
</feature>
<evidence type="ECO:0000256" key="1">
    <source>
        <dbReference type="SAM" id="MobiDB-lite"/>
    </source>
</evidence>
<comment type="caution">
    <text evidence="2">The sequence shown here is derived from an EMBL/GenBank/DDBJ whole genome shotgun (WGS) entry which is preliminary data.</text>
</comment>
<dbReference type="Proteomes" id="UP000192596">
    <property type="component" value="Unassembled WGS sequence"/>
</dbReference>
<protein>
    <submittedName>
        <fullName evidence="2">Uncharacterized protein</fullName>
    </submittedName>
</protein>
<dbReference type="AlphaFoldDB" id="A0A1V8TIZ3"/>
<feature type="region of interest" description="Disordered" evidence="1">
    <location>
        <begin position="1"/>
        <end position="102"/>
    </location>
</feature>
<evidence type="ECO:0000313" key="3">
    <source>
        <dbReference type="Proteomes" id="UP000192596"/>
    </source>
</evidence>
<gene>
    <name evidence="2" type="ORF">B0A48_05603</name>
</gene>
<organism evidence="2 3">
    <name type="scientific">Cryoendolithus antarcticus</name>
    <dbReference type="NCBI Taxonomy" id="1507870"/>
    <lineage>
        <taxon>Eukaryota</taxon>
        <taxon>Fungi</taxon>
        <taxon>Dikarya</taxon>
        <taxon>Ascomycota</taxon>
        <taxon>Pezizomycotina</taxon>
        <taxon>Dothideomycetes</taxon>
        <taxon>Dothideomycetidae</taxon>
        <taxon>Cladosporiales</taxon>
        <taxon>Cladosporiaceae</taxon>
        <taxon>Cryoendolithus</taxon>
    </lineage>
</organism>